<keyword evidence="3" id="KW-1185">Reference proteome</keyword>
<gene>
    <name evidence="2" type="ORF">ElyMa_003376900</name>
</gene>
<evidence type="ECO:0000313" key="2">
    <source>
        <dbReference type="EMBL" id="GFS22948.1"/>
    </source>
</evidence>
<dbReference type="AlphaFoldDB" id="A0AAV4JM10"/>
<feature type="compositionally biased region" description="Low complexity" evidence="1">
    <location>
        <begin position="262"/>
        <end position="277"/>
    </location>
</feature>
<feature type="compositionally biased region" description="Polar residues" evidence="1">
    <location>
        <begin position="227"/>
        <end position="236"/>
    </location>
</feature>
<accession>A0AAV4JM10</accession>
<evidence type="ECO:0000256" key="1">
    <source>
        <dbReference type="SAM" id="MobiDB-lite"/>
    </source>
</evidence>
<evidence type="ECO:0008006" key="4">
    <source>
        <dbReference type="Google" id="ProtNLM"/>
    </source>
</evidence>
<dbReference type="EMBL" id="BMAT01006951">
    <property type="protein sequence ID" value="GFS22948.1"/>
    <property type="molecule type" value="Genomic_DNA"/>
</dbReference>
<comment type="caution">
    <text evidence="2">The sequence shown here is derived from an EMBL/GenBank/DDBJ whole genome shotgun (WGS) entry which is preliminary data.</text>
</comment>
<feature type="compositionally biased region" description="Polar residues" evidence="1">
    <location>
        <begin position="302"/>
        <end position="328"/>
    </location>
</feature>
<reference evidence="2 3" key="1">
    <citation type="journal article" date="2021" name="Elife">
        <title>Chloroplast acquisition without the gene transfer in kleptoplastic sea slugs, Plakobranchus ocellatus.</title>
        <authorList>
            <person name="Maeda T."/>
            <person name="Takahashi S."/>
            <person name="Yoshida T."/>
            <person name="Shimamura S."/>
            <person name="Takaki Y."/>
            <person name="Nagai Y."/>
            <person name="Toyoda A."/>
            <person name="Suzuki Y."/>
            <person name="Arimoto A."/>
            <person name="Ishii H."/>
            <person name="Satoh N."/>
            <person name="Nishiyama T."/>
            <person name="Hasebe M."/>
            <person name="Maruyama T."/>
            <person name="Minagawa J."/>
            <person name="Obokata J."/>
            <person name="Shigenobu S."/>
        </authorList>
    </citation>
    <scope>NUCLEOTIDE SEQUENCE [LARGE SCALE GENOMIC DNA]</scope>
</reference>
<feature type="region of interest" description="Disordered" evidence="1">
    <location>
        <begin position="227"/>
        <end position="282"/>
    </location>
</feature>
<feature type="region of interest" description="Disordered" evidence="1">
    <location>
        <begin position="302"/>
        <end position="381"/>
    </location>
</feature>
<protein>
    <recommendedName>
        <fullName evidence="4">BHLH domain-containing protein</fullName>
    </recommendedName>
</protein>
<proteinExistence type="predicted"/>
<sequence length="393" mass="41941">MASLGSGVKGDEVDSRDKEINRVTSLRLQQAFEHISSIKSRLITPSDTSKFSNLSDILSICCLPRHDTRSRMNGERSTSPATPATLAVSAHAVPPPPTPTLTATATVTTTPTPWTVVSAPTTTQCSPPTPCLSLLLTATQKTVAMAVRPALSNVCSIITAQTVTTSTTYTAVTTTTTTVTFAALAPQVTEHTGLDSAGWAAVETVGVVVVLAVVLVMDVTVVGGFNTLPTSSSSSPARHKPHHYRPHHNTSITSTPKRRLFSSQPSSDISGDSSQPSCASLPNLYLKPGSETFVFRPLSARSSDSFPSETLDDQCTTTSGSYSVTMDDQQQLQQHHKNHHSPHHHHLQHQHHHSRHSPSHRGGTPQGVGGGGRGRRDSSLQLADLNHIQDVYV</sequence>
<organism evidence="2 3">
    <name type="scientific">Elysia marginata</name>
    <dbReference type="NCBI Taxonomy" id="1093978"/>
    <lineage>
        <taxon>Eukaryota</taxon>
        <taxon>Metazoa</taxon>
        <taxon>Spiralia</taxon>
        <taxon>Lophotrochozoa</taxon>
        <taxon>Mollusca</taxon>
        <taxon>Gastropoda</taxon>
        <taxon>Heterobranchia</taxon>
        <taxon>Euthyneura</taxon>
        <taxon>Panpulmonata</taxon>
        <taxon>Sacoglossa</taxon>
        <taxon>Placobranchoidea</taxon>
        <taxon>Plakobranchidae</taxon>
        <taxon>Elysia</taxon>
    </lineage>
</organism>
<feature type="compositionally biased region" description="Basic residues" evidence="1">
    <location>
        <begin position="237"/>
        <end position="248"/>
    </location>
</feature>
<dbReference type="Proteomes" id="UP000762676">
    <property type="component" value="Unassembled WGS sequence"/>
</dbReference>
<name>A0AAV4JM10_9GAST</name>
<feature type="compositionally biased region" description="Basic residues" evidence="1">
    <location>
        <begin position="334"/>
        <end position="359"/>
    </location>
</feature>
<evidence type="ECO:0000313" key="3">
    <source>
        <dbReference type="Proteomes" id="UP000762676"/>
    </source>
</evidence>